<feature type="region of interest" description="Disordered" evidence="1">
    <location>
        <begin position="349"/>
        <end position="372"/>
    </location>
</feature>
<name>A0A934RQG8_9BACT</name>
<feature type="chain" id="PRO_5037557224" evidence="2">
    <location>
        <begin position="18"/>
        <end position="419"/>
    </location>
</feature>
<feature type="domain" description="Phage tail collar" evidence="3">
    <location>
        <begin position="212"/>
        <end position="263"/>
    </location>
</feature>
<keyword evidence="2" id="KW-0732">Signal</keyword>
<feature type="signal peptide" evidence="2">
    <location>
        <begin position="1"/>
        <end position="17"/>
    </location>
</feature>
<dbReference type="Proteomes" id="UP000604083">
    <property type="component" value="Unassembled WGS sequence"/>
</dbReference>
<gene>
    <name evidence="4" type="ORF">JIN78_13390</name>
</gene>
<dbReference type="SUPFAM" id="SSF88874">
    <property type="entry name" value="Receptor-binding domain of short tail fibre protein gp12"/>
    <property type="match status" value="1"/>
</dbReference>
<protein>
    <submittedName>
        <fullName evidence="4">Tail fiber protein</fullName>
    </submittedName>
</protein>
<dbReference type="AlphaFoldDB" id="A0A934RQG8"/>
<dbReference type="EMBL" id="JAENIO010000039">
    <property type="protein sequence ID" value="MBK1835058.1"/>
    <property type="molecule type" value="Genomic_DNA"/>
</dbReference>
<dbReference type="InterPro" id="IPR011083">
    <property type="entry name" value="Phage_tail_collar_dom"/>
</dbReference>
<comment type="caution">
    <text evidence="4">The sequence shown here is derived from an EMBL/GenBank/DDBJ whole genome shotgun (WGS) entry which is preliminary data.</text>
</comment>
<reference evidence="4" key="1">
    <citation type="submission" date="2021-01" db="EMBL/GenBank/DDBJ databases">
        <title>Modified the classification status of verrucomicrobia.</title>
        <authorList>
            <person name="Feng X."/>
        </authorList>
    </citation>
    <scope>NUCLEOTIDE SEQUENCE</scope>
    <source>
        <strain evidence="4">KCTC 12986</strain>
    </source>
</reference>
<keyword evidence="5" id="KW-1185">Reference proteome</keyword>
<organism evidence="4 5">
    <name type="scientific">Roseibacillus ishigakijimensis</name>
    <dbReference type="NCBI Taxonomy" id="454146"/>
    <lineage>
        <taxon>Bacteria</taxon>
        <taxon>Pseudomonadati</taxon>
        <taxon>Verrucomicrobiota</taxon>
        <taxon>Verrucomicrobiia</taxon>
        <taxon>Verrucomicrobiales</taxon>
        <taxon>Verrucomicrobiaceae</taxon>
        <taxon>Roseibacillus</taxon>
    </lineage>
</organism>
<dbReference type="InterPro" id="IPR037053">
    <property type="entry name" value="Phage_tail_collar_dom_sf"/>
</dbReference>
<accession>A0A934RQG8</accession>
<feature type="compositionally biased region" description="Low complexity" evidence="1">
    <location>
        <begin position="350"/>
        <end position="370"/>
    </location>
</feature>
<dbReference type="Pfam" id="PF07484">
    <property type="entry name" value="Collar"/>
    <property type="match status" value="1"/>
</dbReference>
<dbReference type="Gene3D" id="3.90.1340.10">
    <property type="entry name" value="Phage tail collar domain"/>
    <property type="match status" value="1"/>
</dbReference>
<evidence type="ECO:0000313" key="5">
    <source>
        <dbReference type="Proteomes" id="UP000604083"/>
    </source>
</evidence>
<proteinExistence type="predicted"/>
<dbReference type="RefSeq" id="WP_200392494.1">
    <property type="nucleotide sequence ID" value="NZ_JAENIO010000039.1"/>
</dbReference>
<evidence type="ECO:0000313" key="4">
    <source>
        <dbReference type="EMBL" id="MBK1835058.1"/>
    </source>
</evidence>
<evidence type="ECO:0000256" key="1">
    <source>
        <dbReference type="SAM" id="MobiDB-lite"/>
    </source>
</evidence>
<evidence type="ECO:0000259" key="3">
    <source>
        <dbReference type="Pfam" id="PF07484"/>
    </source>
</evidence>
<evidence type="ECO:0000256" key="2">
    <source>
        <dbReference type="SAM" id="SignalP"/>
    </source>
</evidence>
<sequence length="419" mass="43457">MKTTIPILIAMAGLAPAAPQLLPFQGHLTDASGSAIADGAKVVQFKIYDAPVSGTAVWAGEVHKLSVNGGLVNTILGTKTAFPERYAAETKIMFSEPLYVEVTIDADGDQTITAADPPLLPRQVLLPANFAHVAMSAETVEGVDLLQDDMTGKKLNPSVLQEGSIPGGALVSDSVSAVEMAEGSVESEEIADGSIQRVDLSPEVITATVPTGSIMPFAGPELDPVSGLSNIPDGWLLCDGSALYSGDYQSLYEAIHQQWGDGTEAGVDALFSPVIGGGNVTDFNLPDLRGYFLRGKSGPSGRDPDAADRDDTMDVGGNIVDLEISGQKTGNEVGSVQAHEYGAHAHLMINPGADNSGGSPNPSNGAGNSPHILNTTGAYGGYNYRLKGTSGLPTQGLTSKSGGNETRPANAYVNYIIKY</sequence>